<dbReference type="OrthoDB" id="9999940at2759"/>
<name>A0A226E5B3_FOLCA</name>
<dbReference type="Proteomes" id="UP000198287">
    <property type="component" value="Unassembled WGS sequence"/>
</dbReference>
<comment type="caution">
    <text evidence="2">The sequence shown here is derived from an EMBL/GenBank/DDBJ whole genome shotgun (WGS) entry which is preliminary data.</text>
</comment>
<evidence type="ECO:0000313" key="3">
    <source>
        <dbReference type="Proteomes" id="UP000198287"/>
    </source>
</evidence>
<feature type="compositionally biased region" description="Low complexity" evidence="1">
    <location>
        <begin position="290"/>
        <end position="321"/>
    </location>
</feature>
<reference evidence="2 3" key="1">
    <citation type="submission" date="2015-12" db="EMBL/GenBank/DDBJ databases">
        <title>The genome of Folsomia candida.</title>
        <authorList>
            <person name="Faddeeva A."/>
            <person name="Derks M.F."/>
            <person name="Anvar Y."/>
            <person name="Smit S."/>
            <person name="Van Straalen N."/>
            <person name="Roelofs D."/>
        </authorList>
    </citation>
    <scope>NUCLEOTIDE SEQUENCE [LARGE SCALE GENOMIC DNA]</scope>
    <source>
        <strain evidence="2 3">VU population</strain>
        <tissue evidence="2">Whole body</tissue>
    </source>
</reference>
<feature type="compositionally biased region" description="Basic and acidic residues" evidence="1">
    <location>
        <begin position="326"/>
        <end position="340"/>
    </location>
</feature>
<feature type="compositionally biased region" description="Low complexity" evidence="1">
    <location>
        <begin position="121"/>
        <end position="141"/>
    </location>
</feature>
<protein>
    <submittedName>
        <fullName evidence="2">Uncharacterized protein</fullName>
    </submittedName>
</protein>
<dbReference type="AlphaFoldDB" id="A0A226E5B3"/>
<feature type="region of interest" description="Disordered" evidence="1">
    <location>
        <begin position="1"/>
        <end position="340"/>
    </location>
</feature>
<feature type="compositionally biased region" description="Pro residues" evidence="1">
    <location>
        <begin position="219"/>
        <end position="234"/>
    </location>
</feature>
<proteinExistence type="predicted"/>
<keyword evidence="3" id="KW-1185">Reference proteome</keyword>
<sequence>MDLLGDARLQGVDSSRSGPGSGFPSSAGSKTSSPSMSSFSPRSAPPAQKPKSAQSGTKPSQPPPMQRPVSSGTKLPDKPPHQTQSVLAGGDRKPPVKSTPYNLNGSGTNKTVLDNRKPDDNANNNKPPTTTTTTTSSIRPAPAKPQPQVDNARKPIPGSTLQCLEDPQFMFDPTPKLTPQPAAAAVQKPYVSRVTSPPTSTPPVAAPRGSIRVLEAPMTSPPPVPPTGFVPPAPVSSSATAKRPGVGSSQISDSLPQTSSTNPKQATGSKLPSYKVLDAPEPAEMYKSIGPSTTTATPMTTSTTSVTPAAGTTASPASSGGKSKHKFDFKFWGKSKDNEK</sequence>
<feature type="compositionally biased region" description="Polar residues" evidence="1">
    <location>
        <begin position="99"/>
        <end position="112"/>
    </location>
</feature>
<organism evidence="2 3">
    <name type="scientific">Folsomia candida</name>
    <name type="common">Springtail</name>
    <dbReference type="NCBI Taxonomy" id="158441"/>
    <lineage>
        <taxon>Eukaryota</taxon>
        <taxon>Metazoa</taxon>
        <taxon>Ecdysozoa</taxon>
        <taxon>Arthropoda</taxon>
        <taxon>Hexapoda</taxon>
        <taxon>Collembola</taxon>
        <taxon>Entomobryomorpha</taxon>
        <taxon>Isotomoidea</taxon>
        <taxon>Isotomidae</taxon>
        <taxon>Proisotominae</taxon>
        <taxon>Folsomia</taxon>
    </lineage>
</organism>
<evidence type="ECO:0000256" key="1">
    <source>
        <dbReference type="SAM" id="MobiDB-lite"/>
    </source>
</evidence>
<accession>A0A226E5B3</accession>
<feature type="compositionally biased region" description="Low complexity" evidence="1">
    <location>
        <begin position="14"/>
        <end position="42"/>
    </location>
</feature>
<gene>
    <name evidence="2" type="ORF">Fcan01_12766</name>
</gene>
<evidence type="ECO:0000313" key="2">
    <source>
        <dbReference type="EMBL" id="OXA52803.1"/>
    </source>
</evidence>
<dbReference type="EMBL" id="LNIX01000006">
    <property type="protein sequence ID" value="OXA52803.1"/>
    <property type="molecule type" value="Genomic_DNA"/>
</dbReference>
<feature type="compositionally biased region" description="Polar residues" evidence="1">
    <location>
        <begin position="247"/>
        <end position="270"/>
    </location>
</feature>